<feature type="chain" id="PRO_5016922716" evidence="1">
    <location>
        <begin position="27"/>
        <end position="62"/>
    </location>
</feature>
<gene>
    <name evidence="2" type="ORF">DC045_10455</name>
</gene>
<comment type="caution">
    <text evidence="2">The sequence shown here is derived from an EMBL/GenBank/DDBJ whole genome shotgun (WGS) entry which is preliminary data.</text>
</comment>
<dbReference type="AlphaFoldDB" id="A0A352ITD9"/>
<sequence length="62" mass="6770">MKTILKRSSLAIAVAGTCLATGLVQASSHREAPFITEIPKVDGTDFYMFRSYESGRADFVTL</sequence>
<protein>
    <submittedName>
        <fullName evidence="2">Uncharacterized protein</fullName>
    </submittedName>
</protein>
<dbReference type="InterPro" id="IPR025566">
    <property type="entry name" value="DUF4331"/>
</dbReference>
<dbReference type="Proteomes" id="UP000263489">
    <property type="component" value="Unassembled WGS sequence"/>
</dbReference>
<feature type="signal peptide" evidence="1">
    <location>
        <begin position="1"/>
        <end position="26"/>
    </location>
</feature>
<accession>A0A352ITD9</accession>
<organism evidence="2 3">
    <name type="scientific">Marinobacter adhaerens</name>
    <dbReference type="NCBI Taxonomy" id="1033846"/>
    <lineage>
        <taxon>Bacteria</taxon>
        <taxon>Pseudomonadati</taxon>
        <taxon>Pseudomonadota</taxon>
        <taxon>Gammaproteobacteria</taxon>
        <taxon>Pseudomonadales</taxon>
        <taxon>Marinobacteraceae</taxon>
        <taxon>Marinobacter</taxon>
    </lineage>
</organism>
<dbReference type="Pfam" id="PF14224">
    <property type="entry name" value="DUF4331"/>
    <property type="match status" value="1"/>
</dbReference>
<dbReference type="EMBL" id="DNNA01000161">
    <property type="protein sequence ID" value="HBC34722.1"/>
    <property type="molecule type" value="Genomic_DNA"/>
</dbReference>
<evidence type="ECO:0000313" key="2">
    <source>
        <dbReference type="EMBL" id="HBC34722.1"/>
    </source>
</evidence>
<evidence type="ECO:0000256" key="1">
    <source>
        <dbReference type="SAM" id="SignalP"/>
    </source>
</evidence>
<keyword evidence="1" id="KW-0732">Signal</keyword>
<reference evidence="2 3" key="1">
    <citation type="journal article" date="2018" name="Nat. Biotechnol.">
        <title>A standardized bacterial taxonomy based on genome phylogeny substantially revises the tree of life.</title>
        <authorList>
            <person name="Parks D.H."/>
            <person name="Chuvochina M."/>
            <person name="Waite D.W."/>
            <person name="Rinke C."/>
            <person name="Skarshewski A."/>
            <person name="Chaumeil P.A."/>
            <person name="Hugenholtz P."/>
        </authorList>
    </citation>
    <scope>NUCLEOTIDE SEQUENCE [LARGE SCALE GENOMIC DNA]</scope>
    <source>
        <strain evidence="2">UBA9380</strain>
    </source>
</reference>
<proteinExistence type="predicted"/>
<feature type="non-terminal residue" evidence="2">
    <location>
        <position position="62"/>
    </location>
</feature>
<name>A0A352ITD9_9GAMM</name>
<evidence type="ECO:0000313" key="3">
    <source>
        <dbReference type="Proteomes" id="UP000263489"/>
    </source>
</evidence>